<keyword evidence="1" id="KW-0472">Membrane</keyword>
<keyword evidence="3" id="KW-1185">Reference proteome</keyword>
<feature type="transmembrane region" description="Helical" evidence="1">
    <location>
        <begin position="30"/>
        <end position="48"/>
    </location>
</feature>
<feature type="transmembrane region" description="Helical" evidence="1">
    <location>
        <begin position="96"/>
        <end position="114"/>
    </location>
</feature>
<gene>
    <name evidence="2" type="ORF">INH39_00320</name>
</gene>
<keyword evidence="1" id="KW-1133">Transmembrane helix</keyword>
<organism evidence="2 3">
    <name type="scientific">Massilia violaceinigra</name>
    <dbReference type="NCBI Taxonomy" id="2045208"/>
    <lineage>
        <taxon>Bacteria</taxon>
        <taxon>Pseudomonadati</taxon>
        <taxon>Pseudomonadota</taxon>
        <taxon>Betaproteobacteria</taxon>
        <taxon>Burkholderiales</taxon>
        <taxon>Oxalobacteraceae</taxon>
        <taxon>Telluria group</taxon>
        <taxon>Massilia</taxon>
    </lineage>
</organism>
<accession>A0ABY4A635</accession>
<evidence type="ECO:0000313" key="3">
    <source>
        <dbReference type="Proteomes" id="UP000831532"/>
    </source>
</evidence>
<sequence>MIGILLIRIGITSTMHVPLSPPPPRPLAQMLLHAALIAWGVSLLLPAFTLEGERWPDWGLDVMLDGLVLGWMVNGWAVYANMFFAVGAVRVRAGKPAGYVIGAMLLLAATLPFLKGSYANFSSGTVWPVVSWGWGAFLWLVSLVLLAAAALAKEERLARRGAVRFGIAILLACVAALALHGYQWWHANEPDRQALLSNGMVFTVSELCPSALAWPAPLDGAAGDAVVLDIDPLLRSSSGVKLHLPAEFTDEQGDGSAWRVHRMEGTSSTVMVREKAQAGSLVLQFKAEGKDAVMRLLKGAPQRVLYEQRLHEVASGKGEVGFCPLLGRNRFSQRDDYDKALMRAMALDPPIQAGTPLPRAEEAREPCDFGTADIDRIKGLRNWDGREVMIWHASHNKVSGFCSASYMVLVYHGAPPHEPALWQSMYVYDRKTLKPLGVFSRGDSCPDTVCGPGVAVTVQAIELDGTKAVIQTTLGSYSATMSDRF</sequence>
<reference evidence="2 3" key="1">
    <citation type="submission" date="2020-10" db="EMBL/GenBank/DDBJ databases">
        <title>Genome analysis of Massilia species.</title>
        <authorList>
            <person name="Jung D.-H."/>
        </authorList>
    </citation>
    <scope>NUCLEOTIDE SEQUENCE [LARGE SCALE GENOMIC DNA]</scope>
    <source>
        <strain evidence="3">sipir</strain>
    </source>
</reference>
<keyword evidence="1" id="KW-0812">Transmembrane</keyword>
<evidence type="ECO:0000313" key="2">
    <source>
        <dbReference type="EMBL" id="UOD30246.1"/>
    </source>
</evidence>
<name>A0ABY4A635_9BURK</name>
<proteinExistence type="predicted"/>
<dbReference type="RefSeq" id="WP_243491481.1">
    <property type="nucleotide sequence ID" value="NZ_CP063361.1"/>
</dbReference>
<feature type="transmembrane region" description="Helical" evidence="1">
    <location>
        <begin position="163"/>
        <end position="185"/>
    </location>
</feature>
<evidence type="ECO:0008006" key="4">
    <source>
        <dbReference type="Google" id="ProtNLM"/>
    </source>
</evidence>
<evidence type="ECO:0000256" key="1">
    <source>
        <dbReference type="SAM" id="Phobius"/>
    </source>
</evidence>
<feature type="transmembrane region" description="Helical" evidence="1">
    <location>
        <begin position="126"/>
        <end position="151"/>
    </location>
</feature>
<dbReference type="EMBL" id="CP063361">
    <property type="protein sequence ID" value="UOD30246.1"/>
    <property type="molecule type" value="Genomic_DNA"/>
</dbReference>
<protein>
    <recommendedName>
        <fullName evidence="4">Transmembrane protein</fullName>
    </recommendedName>
</protein>
<dbReference type="Proteomes" id="UP000831532">
    <property type="component" value="Chromosome"/>
</dbReference>
<feature type="transmembrane region" description="Helical" evidence="1">
    <location>
        <begin position="68"/>
        <end position="89"/>
    </location>
</feature>